<keyword evidence="3" id="KW-1185">Reference proteome</keyword>
<dbReference type="RefSeq" id="WP_188466033.1">
    <property type="nucleotide sequence ID" value="NZ_BAABHU010000012.1"/>
</dbReference>
<dbReference type="Proteomes" id="UP000636010">
    <property type="component" value="Unassembled WGS sequence"/>
</dbReference>
<keyword evidence="1" id="KW-0732">Signal</keyword>
<reference evidence="3" key="1">
    <citation type="journal article" date="2019" name="Int. J. Syst. Evol. Microbiol.">
        <title>The Global Catalogue of Microorganisms (GCM) 10K type strain sequencing project: providing services to taxonomists for standard genome sequencing and annotation.</title>
        <authorList>
            <consortium name="The Broad Institute Genomics Platform"/>
            <consortium name="The Broad Institute Genome Sequencing Center for Infectious Disease"/>
            <person name="Wu L."/>
            <person name="Ma J."/>
        </authorList>
    </citation>
    <scope>NUCLEOTIDE SEQUENCE [LARGE SCALE GENOMIC DNA]</scope>
    <source>
        <strain evidence="3">CGMCC 1.10832</strain>
    </source>
</reference>
<sequence length="232" mass="25497">MKSLLNIYLLAIATCAFTACDDPSGVDTNNFTYDFESSTEGWTANYSDYPAEWDKDRFEFTFERTDLPEETNEDSKALMLSGRNISDDLFMFVKTKITGLEPNKNYSAIFEIELASQYPEASVGIGGSPGGSVFLKAGGSTIEPDTIMEDGSIRMNIDKGEQALSGSQMKVLGTVGIEGNEFNYQLITLSNTNDPLEIQSNASGSLWVIVGTDSGFEGTTTLYYNRIHVRLQ</sequence>
<accession>A0ABQ1MTX1</accession>
<evidence type="ECO:0000313" key="3">
    <source>
        <dbReference type="Proteomes" id="UP000636010"/>
    </source>
</evidence>
<feature type="chain" id="PRO_5046572059" description="Lipoprotein" evidence="1">
    <location>
        <begin position="19"/>
        <end position="232"/>
    </location>
</feature>
<feature type="signal peptide" evidence="1">
    <location>
        <begin position="1"/>
        <end position="18"/>
    </location>
</feature>
<gene>
    <name evidence="2" type="ORF">GCM10011506_35300</name>
</gene>
<dbReference type="EMBL" id="BMEC01000012">
    <property type="protein sequence ID" value="GGC46653.1"/>
    <property type="molecule type" value="Genomic_DNA"/>
</dbReference>
<dbReference type="PROSITE" id="PS51257">
    <property type="entry name" value="PROKAR_LIPOPROTEIN"/>
    <property type="match status" value="1"/>
</dbReference>
<comment type="caution">
    <text evidence="2">The sequence shown here is derived from an EMBL/GenBank/DDBJ whole genome shotgun (WGS) entry which is preliminary data.</text>
</comment>
<protein>
    <recommendedName>
        <fullName evidence="4">Lipoprotein</fullName>
    </recommendedName>
</protein>
<name>A0ABQ1MTX1_9BACT</name>
<organism evidence="2 3">
    <name type="scientific">Marivirga lumbricoides</name>
    <dbReference type="NCBI Taxonomy" id="1046115"/>
    <lineage>
        <taxon>Bacteria</taxon>
        <taxon>Pseudomonadati</taxon>
        <taxon>Bacteroidota</taxon>
        <taxon>Cytophagia</taxon>
        <taxon>Cytophagales</taxon>
        <taxon>Marivirgaceae</taxon>
        <taxon>Marivirga</taxon>
    </lineage>
</organism>
<evidence type="ECO:0000256" key="1">
    <source>
        <dbReference type="SAM" id="SignalP"/>
    </source>
</evidence>
<evidence type="ECO:0008006" key="4">
    <source>
        <dbReference type="Google" id="ProtNLM"/>
    </source>
</evidence>
<proteinExistence type="predicted"/>
<evidence type="ECO:0000313" key="2">
    <source>
        <dbReference type="EMBL" id="GGC46653.1"/>
    </source>
</evidence>